<feature type="transmembrane region" description="Helical" evidence="10">
    <location>
        <begin position="46"/>
        <end position="67"/>
    </location>
</feature>
<dbReference type="KEGG" id="spu:100893157"/>
<dbReference type="PRINTS" id="PR00237">
    <property type="entry name" value="GPCRRHODOPSN"/>
</dbReference>
<proteinExistence type="predicted"/>
<keyword evidence="2" id="KW-1003">Cell membrane</keyword>
<keyword evidence="7" id="KW-1015">Disulfide bond</keyword>
<dbReference type="RefSeq" id="XP_030836072.1">
    <property type="nucleotide sequence ID" value="XM_030980212.1"/>
</dbReference>
<keyword evidence="5" id="KW-0297">G-protein coupled receptor</keyword>
<dbReference type="EnsemblMetazoa" id="XM_030980212">
    <property type="protein sequence ID" value="XP_030836072"/>
    <property type="gene ID" value="LOC100893157"/>
</dbReference>
<dbReference type="PANTHER" id="PTHR24248:SF125">
    <property type="entry name" value="DOPAMINE D2-LIKE RECEPTOR"/>
    <property type="match status" value="1"/>
</dbReference>
<keyword evidence="8" id="KW-0675">Receptor</keyword>
<feature type="transmembrane region" description="Helical" evidence="10">
    <location>
        <begin position="79"/>
        <end position="104"/>
    </location>
</feature>
<evidence type="ECO:0000256" key="8">
    <source>
        <dbReference type="ARBA" id="ARBA00023170"/>
    </source>
</evidence>
<keyword evidence="4 10" id="KW-1133">Transmembrane helix</keyword>
<dbReference type="OMA" id="LPSWHEN"/>
<organism evidence="12 13">
    <name type="scientific">Strongylocentrotus purpuratus</name>
    <name type="common">Purple sea urchin</name>
    <dbReference type="NCBI Taxonomy" id="7668"/>
    <lineage>
        <taxon>Eukaryota</taxon>
        <taxon>Metazoa</taxon>
        <taxon>Echinodermata</taxon>
        <taxon>Eleutherozoa</taxon>
        <taxon>Echinozoa</taxon>
        <taxon>Echinoidea</taxon>
        <taxon>Euechinoidea</taxon>
        <taxon>Echinacea</taxon>
        <taxon>Camarodonta</taxon>
        <taxon>Echinidea</taxon>
        <taxon>Strongylocentrotidae</taxon>
        <taxon>Strongylocentrotus</taxon>
    </lineage>
</organism>
<evidence type="ECO:0000256" key="7">
    <source>
        <dbReference type="ARBA" id="ARBA00023157"/>
    </source>
</evidence>
<feature type="transmembrane region" description="Helical" evidence="10">
    <location>
        <begin position="158"/>
        <end position="176"/>
    </location>
</feature>
<protein>
    <recommendedName>
        <fullName evidence="11">G-protein coupled receptors family 1 profile domain-containing protein</fullName>
    </recommendedName>
</protein>
<dbReference type="GO" id="GO:0045202">
    <property type="term" value="C:synapse"/>
    <property type="evidence" value="ECO:0007669"/>
    <property type="project" value="GOC"/>
</dbReference>
<keyword evidence="9" id="KW-0807">Transducer</keyword>
<evidence type="ECO:0000256" key="3">
    <source>
        <dbReference type="ARBA" id="ARBA00022692"/>
    </source>
</evidence>
<keyword evidence="3 10" id="KW-0812">Transmembrane</keyword>
<dbReference type="GO" id="GO:0001591">
    <property type="term" value="F:dopamine neurotransmitter receptor activity, coupled via Gi/Go"/>
    <property type="evidence" value="ECO:0000318"/>
    <property type="project" value="GO_Central"/>
</dbReference>
<dbReference type="InterPro" id="IPR000276">
    <property type="entry name" value="GPCR_Rhodpsn"/>
</dbReference>
<dbReference type="GeneID" id="100893157"/>
<evidence type="ECO:0000256" key="5">
    <source>
        <dbReference type="ARBA" id="ARBA00023040"/>
    </source>
</evidence>
<dbReference type="GO" id="GO:0005886">
    <property type="term" value="C:plasma membrane"/>
    <property type="evidence" value="ECO:0000318"/>
    <property type="project" value="GO_Central"/>
</dbReference>
<dbReference type="GO" id="GO:0004930">
    <property type="term" value="F:G protein-coupled receptor activity"/>
    <property type="evidence" value="ECO:0000318"/>
    <property type="project" value="GO_Central"/>
</dbReference>
<evidence type="ECO:0000256" key="4">
    <source>
        <dbReference type="ARBA" id="ARBA00022989"/>
    </source>
</evidence>
<dbReference type="Proteomes" id="UP000007110">
    <property type="component" value="Unassembled WGS sequence"/>
</dbReference>
<evidence type="ECO:0000256" key="2">
    <source>
        <dbReference type="ARBA" id="ARBA00022475"/>
    </source>
</evidence>
<evidence type="ECO:0000313" key="12">
    <source>
        <dbReference type="EnsemblMetazoa" id="XP_030836072"/>
    </source>
</evidence>
<feature type="domain" description="G-protein coupled receptors family 1 profile" evidence="11">
    <location>
        <begin position="59"/>
        <end position="371"/>
    </location>
</feature>
<evidence type="ECO:0000256" key="1">
    <source>
        <dbReference type="ARBA" id="ARBA00004651"/>
    </source>
</evidence>
<reference evidence="13" key="1">
    <citation type="submission" date="2015-02" db="EMBL/GenBank/DDBJ databases">
        <title>Genome sequencing for Strongylocentrotus purpuratus.</title>
        <authorList>
            <person name="Murali S."/>
            <person name="Liu Y."/>
            <person name="Vee V."/>
            <person name="English A."/>
            <person name="Wang M."/>
            <person name="Skinner E."/>
            <person name="Han Y."/>
            <person name="Muzny D.M."/>
            <person name="Worley K.C."/>
            <person name="Gibbs R.A."/>
        </authorList>
    </citation>
    <scope>NUCLEOTIDE SEQUENCE</scope>
</reference>
<dbReference type="PROSITE" id="PS50262">
    <property type="entry name" value="G_PROTEIN_RECEP_F1_2"/>
    <property type="match status" value="1"/>
</dbReference>
<evidence type="ECO:0000259" key="11">
    <source>
        <dbReference type="PROSITE" id="PS50262"/>
    </source>
</evidence>
<evidence type="ECO:0000256" key="6">
    <source>
        <dbReference type="ARBA" id="ARBA00023136"/>
    </source>
</evidence>
<sequence>MANFTATSEEFTTFFEEMVEENTTTAEMEVVAVVPRAPRPPDYQGLVFGTSLVILIILMNAISLIAFTIEKRLRTYNNYFIINLTIADLALGINQTVGIAHTFLAYFPFDRDICRFYLGFRHALFSVSVVGVVVICIDRHRATYDPINHFISRSKRKATIMNALTWLISFGFWMPYTVGWDFAVDHDNGRHCVGAFSRSTVGNIAQNIFSFFVPLVLISVLYLRIFHKIKETVGGKSVNSHFDEPKVKGKLGKESPSLSSSMTTVAGDLSSGGTMEMKIPAPQVTSVGKIVKIDAKEHNTNRESSNEMQKATRTLSYIVLSFIIAWLPNNLIYLLYAIDARLIATSLLPRPLRQFFNWLRYGNSLLNPICYAVSQPLFRHTIYNMFCRPRNYC</sequence>
<name>A0A7M7NK95_STRPU</name>
<accession>A0A7M7NK95</accession>
<dbReference type="OrthoDB" id="2105199at2759"/>
<dbReference type="PANTHER" id="PTHR24248">
    <property type="entry name" value="ADRENERGIC RECEPTOR-RELATED G-PROTEIN COUPLED RECEPTOR"/>
    <property type="match status" value="1"/>
</dbReference>
<dbReference type="Pfam" id="PF00001">
    <property type="entry name" value="7tm_1"/>
    <property type="match status" value="1"/>
</dbReference>
<dbReference type="InParanoid" id="A0A7M7NK95"/>
<feature type="transmembrane region" description="Helical" evidence="10">
    <location>
        <begin position="315"/>
        <end position="338"/>
    </location>
</feature>
<dbReference type="SUPFAM" id="SSF81321">
    <property type="entry name" value="Family A G protein-coupled receptor-like"/>
    <property type="match status" value="1"/>
</dbReference>
<reference evidence="12" key="2">
    <citation type="submission" date="2021-01" db="UniProtKB">
        <authorList>
            <consortium name="EnsemblMetazoa"/>
        </authorList>
    </citation>
    <scope>IDENTIFICATION</scope>
</reference>
<dbReference type="Gene3D" id="1.20.1070.10">
    <property type="entry name" value="Rhodopsin 7-helix transmembrane proteins"/>
    <property type="match status" value="1"/>
</dbReference>
<evidence type="ECO:0000256" key="10">
    <source>
        <dbReference type="SAM" id="Phobius"/>
    </source>
</evidence>
<comment type="subcellular location">
    <subcellularLocation>
        <location evidence="1">Cell membrane</location>
        <topology evidence="1">Multi-pass membrane protein</topology>
    </subcellularLocation>
</comment>
<feature type="transmembrane region" description="Helical" evidence="10">
    <location>
        <begin position="116"/>
        <end position="137"/>
    </location>
</feature>
<keyword evidence="6 10" id="KW-0472">Membrane</keyword>
<dbReference type="AlphaFoldDB" id="A0A7M7NK95"/>
<feature type="transmembrane region" description="Helical" evidence="10">
    <location>
        <begin position="204"/>
        <end position="223"/>
    </location>
</feature>
<dbReference type="FunFam" id="1.20.1070.10:FF:000906">
    <property type="entry name" value="Uncharacterized protein"/>
    <property type="match status" value="1"/>
</dbReference>
<evidence type="ECO:0000256" key="9">
    <source>
        <dbReference type="ARBA" id="ARBA00023224"/>
    </source>
</evidence>
<evidence type="ECO:0000313" key="13">
    <source>
        <dbReference type="Proteomes" id="UP000007110"/>
    </source>
</evidence>
<dbReference type="InterPro" id="IPR017452">
    <property type="entry name" value="GPCR_Rhodpsn_7TM"/>
</dbReference>
<keyword evidence="13" id="KW-1185">Reference proteome</keyword>